<evidence type="ECO:0000259" key="2">
    <source>
        <dbReference type="PROSITE" id="PS50041"/>
    </source>
</evidence>
<evidence type="ECO:0000256" key="1">
    <source>
        <dbReference type="ARBA" id="ARBA00023157"/>
    </source>
</evidence>
<dbReference type="InterPro" id="IPR016186">
    <property type="entry name" value="C-type_lectin-like/link_sf"/>
</dbReference>
<dbReference type="PANTHER" id="PTHR22803">
    <property type="entry name" value="MANNOSE, PHOSPHOLIPASE, LECTIN RECEPTOR RELATED"/>
    <property type="match status" value="1"/>
</dbReference>
<dbReference type="AlphaFoldDB" id="A0AAV4DVZ6"/>
<reference evidence="3 4" key="1">
    <citation type="journal article" date="2021" name="Elife">
        <title>Chloroplast acquisition without the gene transfer in kleptoplastic sea slugs, Plakobranchus ocellatus.</title>
        <authorList>
            <person name="Maeda T."/>
            <person name="Takahashi S."/>
            <person name="Yoshida T."/>
            <person name="Shimamura S."/>
            <person name="Takaki Y."/>
            <person name="Nagai Y."/>
            <person name="Toyoda A."/>
            <person name="Suzuki Y."/>
            <person name="Arimoto A."/>
            <person name="Ishii H."/>
            <person name="Satoh N."/>
            <person name="Nishiyama T."/>
            <person name="Hasebe M."/>
            <person name="Maruyama T."/>
            <person name="Minagawa J."/>
            <person name="Obokata J."/>
            <person name="Shigenobu S."/>
        </authorList>
    </citation>
    <scope>NUCLEOTIDE SEQUENCE [LARGE SCALE GENOMIC DNA]</scope>
</reference>
<protein>
    <submittedName>
        <fullName evidence="3">Perlucin</fullName>
    </submittedName>
</protein>
<dbReference type="InterPro" id="IPR018378">
    <property type="entry name" value="C-type_lectin_CS"/>
</dbReference>
<dbReference type="Pfam" id="PF00059">
    <property type="entry name" value="Lectin_C"/>
    <property type="match status" value="1"/>
</dbReference>
<dbReference type="CDD" id="cd00037">
    <property type="entry name" value="CLECT"/>
    <property type="match status" value="1"/>
</dbReference>
<organism evidence="3 4">
    <name type="scientific">Plakobranchus ocellatus</name>
    <dbReference type="NCBI Taxonomy" id="259542"/>
    <lineage>
        <taxon>Eukaryota</taxon>
        <taxon>Metazoa</taxon>
        <taxon>Spiralia</taxon>
        <taxon>Lophotrochozoa</taxon>
        <taxon>Mollusca</taxon>
        <taxon>Gastropoda</taxon>
        <taxon>Heterobranchia</taxon>
        <taxon>Euthyneura</taxon>
        <taxon>Panpulmonata</taxon>
        <taxon>Sacoglossa</taxon>
        <taxon>Placobranchoidea</taxon>
        <taxon>Plakobranchidae</taxon>
        <taxon>Plakobranchus</taxon>
    </lineage>
</organism>
<name>A0AAV4DVZ6_9GAST</name>
<feature type="domain" description="C-type lectin" evidence="2">
    <location>
        <begin position="14"/>
        <end position="133"/>
    </location>
</feature>
<dbReference type="Proteomes" id="UP000735302">
    <property type="component" value="Unassembled WGS sequence"/>
</dbReference>
<proteinExistence type="predicted"/>
<dbReference type="SMART" id="SM00034">
    <property type="entry name" value="CLECT"/>
    <property type="match status" value="1"/>
</dbReference>
<gene>
    <name evidence="3" type="ORF">PoB_007492800</name>
</gene>
<dbReference type="PROSITE" id="PS00615">
    <property type="entry name" value="C_TYPE_LECTIN_1"/>
    <property type="match status" value="1"/>
</dbReference>
<comment type="caution">
    <text evidence="3">The sequence shown here is derived from an EMBL/GenBank/DDBJ whole genome shotgun (WGS) entry which is preliminary data.</text>
</comment>
<keyword evidence="4" id="KW-1185">Reference proteome</keyword>
<dbReference type="InterPro" id="IPR016187">
    <property type="entry name" value="CTDL_fold"/>
</dbReference>
<keyword evidence="1" id="KW-1015">Disulfide bond</keyword>
<dbReference type="InterPro" id="IPR001304">
    <property type="entry name" value="C-type_lectin-like"/>
</dbReference>
<evidence type="ECO:0000313" key="4">
    <source>
        <dbReference type="Proteomes" id="UP000735302"/>
    </source>
</evidence>
<dbReference type="SUPFAM" id="SSF56436">
    <property type="entry name" value="C-type lectin-like"/>
    <property type="match status" value="1"/>
</dbReference>
<dbReference type="PROSITE" id="PS50041">
    <property type="entry name" value="C_TYPE_LECTIN_2"/>
    <property type="match status" value="1"/>
</dbReference>
<dbReference type="InterPro" id="IPR050111">
    <property type="entry name" value="C-type_lectin/snaclec_domain"/>
</dbReference>
<accession>A0AAV4DVZ6</accession>
<sequence length="138" mass="15276">MRSNYDYAWDVEECYVSDSVGHEKCEALGGSLAKILSEDESTIIKNFLNQATLNLKTYSAGVWIGGRPIDETIDADWEWVSDGSKITGFDDWGDDKPDSAGMYRGGSCLALSPDEDWSWHDQDCYTDGVILCEGTGQL</sequence>
<dbReference type="Gene3D" id="3.10.100.10">
    <property type="entry name" value="Mannose-Binding Protein A, subunit A"/>
    <property type="match status" value="1"/>
</dbReference>
<dbReference type="EMBL" id="BLXT01008389">
    <property type="protein sequence ID" value="GFO48423.1"/>
    <property type="molecule type" value="Genomic_DNA"/>
</dbReference>
<evidence type="ECO:0000313" key="3">
    <source>
        <dbReference type="EMBL" id="GFO48423.1"/>
    </source>
</evidence>